<dbReference type="InterPro" id="IPR009078">
    <property type="entry name" value="Ferritin-like_SF"/>
</dbReference>
<keyword evidence="11" id="KW-1185">Reference proteome</keyword>
<dbReference type="OrthoDB" id="9800505at2"/>
<evidence type="ECO:0000256" key="4">
    <source>
        <dbReference type="ARBA" id="ARBA00022434"/>
    </source>
</evidence>
<evidence type="ECO:0000256" key="7">
    <source>
        <dbReference type="ARBA" id="ARBA00023004"/>
    </source>
</evidence>
<dbReference type="GO" id="GO:0020037">
    <property type="term" value="F:heme binding"/>
    <property type="evidence" value="ECO:0007669"/>
    <property type="project" value="TreeGrafter"/>
</dbReference>
<dbReference type="STRING" id="1765967.BW247_10720"/>
<dbReference type="PROSITE" id="PS50905">
    <property type="entry name" value="FERRITIN_LIKE"/>
    <property type="match status" value="1"/>
</dbReference>
<dbReference type="InterPro" id="IPR002024">
    <property type="entry name" value="Bacterioferritin"/>
</dbReference>
<evidence type="ECO:0000313" key="11">
    <source>
        <dbReference type="Proteomes" id="UP000243807"/>
    </source>
</evidence>
<evidence type="ECO:0000256" key="2">
    <source>
        <dbReference type="ARBA" id="ARBA00008093"/>
    </source>
</evidence>
<dbReference type="Pfam" id="PF00210">
    <property type="entry name" value="Ferritin"/>
    <property type="match status" value="1"/>
</dbReference>
<dbReference type="InterPro" id="IPR009040">
    <property type="entry name" value="Ferritin-like_diiron"/>
</dbReference>
<dbReference type="InterPro" id="IPR012347">
    <property type="entry name" value="Ferritin-like"/>
</dbReference>
<comment type="similarity">
    <text evidence="2">Belongs to the bacterioferritin family.</text>
</comment>
<dbReference type="GO" id="GO:0008199">
    <property type="term" value="F:ferric iron binding"/>
    <property type="evidence" value="ECO:0007669"/>
    <property type="project" value="InterPro"/>
</dbReference>
<dbReference type="GO" id="GO:0006879">
    <property type="term" value="P:intracellular iron ion homeostasis"/>
    <property type="evidence" value="ECO:0007669"/>
    <property type="project" value="UniProtKB-KW"/>
</dbReference>
<dbReference type="KEGG" id="afy:BW247_10720"/>
<keyword evidence="6" id="KW-0479">Metal-binding</keyword>
<dbReference type="EC" id="1.16.3.1" evidence="3"/>
<dbReference type="Gene3D" id="1.20.1260.10">
    <property type="match status" value="1"/>
</dbReference>
<dbReference type="Proteomes" id="UP000243807">
    <property type="component" value="Chromosome"/>
</dbReference>
<dbReference type="InterPro" id="IPR008331">
    <property type="entry name" value="Ferritin_DPS_dom"/>
</dbReference>
<comment type="catalytic activity">
    <reaction evidence="8">
        <text>Fe(2+)(in) = Fe(2+)(out)</text>
        <dbReference type="Rhea" id="RHEA:28486"/>
        <dbReference type="ChEBI" id="CHEBI:29033"/>
    </reaction>
</comment>
<dbReference type="GO" id="GO:0004322">
    <property type="term" value="F:ferroxidase activity"/>
    <property type="evidence" value="ECO:0007669"/>
    <property type="project" value="UniProtKB-EC"/>
</dbReference>
<evidence type="ECO:0000256" key="8">
    <source>
        <dbReference type="ARBA" id="ARBA00036243"/>
    </source>
</evidence>
<keyword evidence="4" id="KW-0409">Iron storage</keyword>
<dbReference type="PRINTS" id="PR00601">
    <property type="entry name" value="BACFERRITIN"/>
</dbReference>
<comment type="cofactor">
    <cofactor evidence="1">
        <name>heme b</name>
        <dbReference type="ChEBI" id="CHEBI:60344"/>
    </cofactor>
</comment>
<protein>
    <recommendedName>
        <fullName evidence="3">ferroxidase</fullName>
        <ecNumber evidence="3">1.16.3.1</ecNumber>
    </recommendedName>
</protein>
<dbReference type="PANTHER" id="PTHR30295:SF0">
    <property type="entry name" value="BACTERIOFERRITIN"/>
    <property type="match status" value="1"/>
</dbReference>
<evidence type="ECO:0000256" key="6">
    <source>
        <dbReference type="ARBA" id="ARBA00022723"/>
    </source>
</evidence>
<keyword evidence="7" id="KW-0408">Iron</keyword>
<evidence type="ECO:0000256" key="1">
    <source>
        <dbReference type="ARBA" id="ARBA00001970"/>
    </source>
</evidence>
<name>A0A1P8UI38_9GAMM</name>
<dbReference type="SUPFAM" id="SSF47240">
    <property type="entry name" value="Ferritin-like"/>
    <property type="match status" value="1"/>
</dbReference>
<dbReference type="EMBL" id="CP019434">
    <property type="protein sequence ID" value="APZ43500.1"/>
    <property type="molecule type" value="Genomic_DNA"/>
</dbReference>
<feature type="domain" description="Ferritin-like diiron" evidence="9">
    <location>
        <begin position="3"/>
        <end position="146"/>
    </location>
</feature>
<dbReference type="GO" id="GO:0006826">
    <property type="term" value="P:iron ion transport"/>
    <property type="evidence" value="ECO:0007669"/>
    <property type="project" value="InterPro"/>
</dbReference>
<evidence type="ECO:0000256" key="3">
    <source>
        <dbReference type="ARBA" id="ARBA00013107"/>
    </source>
</evidence>
<keyword evidence="5" id="KW-0349">Heme</keyword>
<dbReference type="AlphaFoldDB" id="A0A1P8UI38"/>
<gene>
    <name evidence="10" type="ORF">BW247_10720</name>
</gene>
<sequence>MNRRVDPRTLGWLNRALNHEMSAVQQYLAQSVLARLQGDEALATQLREECREELDHAARLMERLLLDGVAPQAGTLPPARVSRDKAQMLAADRQLELNAVALYESAAAHARRVRDPVCSQLFTELLAEEAAHVRELDEMSAAGTGQ</sequence>
<reference evidence="10 11" key="1">
    <citation type="submission" date="2017-01" db="EMBL/GenBank/DDBJ databases">
        <title>Draft sequence of Acidihalobacter ferrooxidans strain DSM 14175 (strain V8).</title>
        <authorList>
            <person name="Khaleque H.N."/>
            <person name="Ramsay J.P."/>
            <person name="Murphy R.J.T."/>
            <person name="Kaksonen A.H."/>
            <person name="Boxall N.J."/>
            <person name="Watkin E.L.J."/>
        </authorList>
    </citation>
    <scope>NUCLEOTIDE SEQUENCE [LARGE SCALE GENOMIC DNA]</scope>
    <source>
        <strain evidence="10 11">V8</strain>
    </source>
</reference>
<proteinExistence type="inferred from homology"/>
<dbReference type="GO" id="GO:0005829">
    <property type="term" value="C:cytosol"/>
    <property type="evidence" value="ECO:0007669"/>
    <property type="project" value="TreeGrafter"/>
</dbReference>
<dbReference type="RefSeq" id="WP_076837140.1">
    <property type="nucleotide sequence ID" value="NZ_CP019434.1"/>
</dbReference>
<dbReference type="PANTHER" id="PTHR30295">
    <property type="entry name" value="BACTERIOFERRITIN"/>
    <property type="match status" value="1"/>
</dbReference>
<accession>A0A1P8UI38</accession>
<evidence type="ECO:0000313" key="10">
    <source>
        <dbReference type="EMBL" id="APZ43500.1"/>
    </source>
</evidence>
<evidence type="ECO:0000256" key="5">
    <source>
        <dbReference type="ARBA" id="ARBA00022617"/>
    </source>
</evidence>
<evidence type="ECO:0000259" key="9">
    <source>
        <dbReference type="PROSITE" id="PS50905"/>
    </source>
</evidence>
<organism evidence="10 11">
    <name type="scientific">Acidihalobacter ferrooxydans</name>
    <dbReference type="NCBI Taxonomy" id="1765967"/>
    <lineage>
        <taxon>Bacteria</taxon>
        <taxon>Pseudomonadati</taxon>
        <taxon>Pseudomonadota</taxon>
        <taxon>Gammaproteobacteria</taxon>
        <taxon>Chromatiales</taxon>
        <taxon>Ectothiorhodospiraceae</taxon>
        <taxon>Acidihalobacter</taxon>
    </lineage>
</organism>